<evidence type="ECO:0000259" key="1">
    <source>
        <dbReference type="Pfam" id="PF00078"/>
    </source>
</evidence>
<dbReference type="Gene3D" id="3.10.10.10">
    <property type="entry name" value="HIV Type 1 Reverse Transcriptase, subunit A, domain 1"/>
    <property type="match status" value="1"/>
</dbReference>
<sequence>MHAMFDSGSTISFISGRMVDELGLKPTRLERPLILSTAAGDKIYPNLLCVDCSVEIEGHIIPADLRALEFLEFDALLDMDWLGAYHAQIHCFSKKVTFHLLGHPEFSFQGTSTNLPITRCRVATSVDVKMFTNVLSTTEQVVTKLEEVPVVCEFPDVFPAELPGLPPSREIDFIIDLVLGTKPISVPPYRMAPKELEELRGQLDELLELGLIHPSMSHWGAPVLFVKKKDGSLRLCIDYRQLNKVTVNNKYPLPRIDDLFDQLTGAQWFSKIDLRSGYHQLRIRAEDKEKTAFRTRYGHY</sequence>
<accession>A0AAP0KBS2</accession>
<comment type="caution">
    <text evidence="2">The sequence shown here is derived from an EMBL/GenBank/DDBJ whole genome shotgun (WGS) entry which is preliminary data.</text>
</comment>
<dbReference type="InterPro" id="IPR000477">
    <property type="entry name" value="RT_dom"/>
</dbReference>
<dbReference type="CDD" id="cd01647">
    <property type="entry name" value="RT_LTR"/>
    <property type="match status" value="1"/>
</dbReference>
<evidence type="ECO:0000313" key="2">
    <source>
        <dbReference type="EMBL" id="KAK9149030.1"/>
    </source>
</evidence>
<dbReference type="Pfam" id="PF00078">
    <property type="entry name" value="RVT_1"/>
    <property type="match status" value="1"/>
</dbReference>
<dbReference type="SUPFAM" id="SSF50630">
    <property type="entry name" value="Acid proteases"/>
    <property type="match status" value="1"/>
</dbReference>
<keyword evidence="3" id="KW-1185">Reference proteome</keyword>
<gene>
    <name evidence="2" type="ORF">Scep_007787</name>
</gene>
<dbReference type="PANTHER" id="PTHR15503:SF45">
    <property type="entry name" value="RNA-DIRECTED DNA POLYMERASE HOMOLOG"/>
    <property type="match status" value="1"/>
</dbReference>
<dbReference type="InterPro" id="IPR043502">
    <property type="entry name" value="DNA/RNA_pol_sf"/>
</dbReference>
<dbReference type="CDD" id="cd00303">
    <property type="entry name" value="retropepsin_like"/>
    <property type="match status" value="1"/>
</dbReference>
<protein>
    <recommendedName>
        <fullName evidence="1">Reverse transcriptase domain-containing protein</fullName>
    </recommendedName>
</protein>
<dbReference type="PANTHER" id="PTHR15503">
    <property type="entry name" value="LDOC1 RELATED"/>
    <property type="match status" value="1"/>
</dbReference>
<dbReference type="AlphaFoldDB" id="A0AAP0KBS2"/>
<dbReference type="EMBL" id="JBBNAG010000003">
    <property type="protein sequence ID" value="KAK9149030.1"/>
    <property type="molecule type" value="Genomic_DNA"/>
</dbReference>
<dbReference type="Pfam" id="PF08284">
    <property type="entry name" value="RVP_2"/>
    <property type="match status" value="1"/>
</dbReference>
<dbReference type="InterPro" id="IPR032567">
    <property type="entry name" value="RTL1-rel"/>
</dbReference>
<organism evidence="2 3">
    <name type="scientific">Stephania cephalantha</name>
    <dbReference type="NCBI Taxonomy" id="152367"/>
    <lineage>
        <taxon>Eukaryota</taxon>
        <taxon>Viridiplantae</taxon>
        <taxon>Streptophyta</taxon>
        <taxon>Embryophyta</taxon>
        <taxon>Tracheophyta</taxon>
        <taxon>Spermatophyta</taxon>
        <taxon>Magnoliopsida</taxon>
        <taxon>Ranunculales</taxon>
        <taxon>Menispermaceae</taxon>
        <taxon>Menispermoideae</taxon>
        <taxon>Cissampelideae</taxon>
        <taxon>Stephania</taxon>
    </lineage>
</organism>
<feature type="domain" description="Reverse transcriptase" evidence="1">
    <location>
        <begin position="226"/>
        <end position="296"/>
    </location>
</feature>
<proteinExistence type="predicted"/>
<dbReference type="Gene3D" id="3.30.70.270">
    <property type="match status" value="1"/>
</dbReference>
<dbReference type="InterPro" id="IPR021109">
    <property type="entry name" value="Peptidase_aspartic_dom_sf"/>
</dbReference>
<evidence type="ECO:0000313" key="3">
    <source>
        <dbReference type="Proteomes" id="UP001419268"/>
    </source>
</evidence>
<dbReference type="Gene3D" id="2.40.70.10">
    <property type="entry name" value="Acid Proteases"/>
    <property type="match status" value="1"/>
</dbReference>
<dbReference type="Proteomes" id="UP001419268">
    <property type="component" value="Unassembled WGS sequence"/>
</dbReference>
<dbReference type="InterPro" id="IPR043128">
    <property type="entry name" value="Rev_trsase/Diguanyl_cyclase"/>
</dbReference>
<reference evidence="2 3" key="1">
    <citation type="submission" date="2024-01" db="EMBL/GenBank/DDBJ databases">
        <title>Genome assemblies of Stephania.</title>
        <authorList>
            <person name="Yang L."/>
        </authorList>
    </citation>
    <scope>NUCLEOTIDE SEQUENCE [LARGE SCALE GENOMIC DNA]</scope>
    <source>
        <strain evidence="2">JXDWG</strain>
        <tissue evidence="2">Leaf</tissue>
    </source>
</reference>
<dbReference type="SUPFAM" id="SSF56672">
    <property type="entry name" value="DNA/RNA polymerases"/>
    <property type="match status" value="1"/>
</dbReference>
<name>A0AAP0KBS2_9MAGN</name>